<dbReference type="AlphaFoldDB" id="A0A1S1PKC9"/>
<organism evidence="1 2">
    <name type="scientific">Parafrankia soli</name>
    <dbReference type="NCBI Taxonomy" id="2599596"/>
    <lineage>
        <taxon>Bacteria</taxon>
        <taxon>Bacillati</taxon>
        <taxon>Actinomycetota</taxon>
        <taxon>Actinomycetes</taxon>
        <taxon>Frankiales</taxon>
        <taxon>Frankiaceae</taxon>
        <taxon>Parafrankia</taxon>
    </lineage>
</organism>
<evidence type="ECO:0000313" key="1">
    <source>
        <dbReference type="EMBL" id="OHV21559.1"/>
    </source>
</evidence>
<name>A0A1S1PKC9_9ACTN</name>
<keyword evidence="2" id="KW-1185">Reference proteome</keyword>
<proteinExistence type="predicted"/>
<accession>A0A1S1PKC9</accession>
<dbReference type="EMBL" id="MAXA01000252">
    <property type="protein sequence ID" value="OHV21559.1"/>
    <property type="molecule type" value="Genomic_DNA"/>
</dbReference>
<gene>
    <name evidence="1" type="ORF">BBK14_26330</name>
</gene>
<dbReference type="Proteomes" id="UP000179769">
    <property type="component" value="Unassembled WGS sequence"/>
</dbReference>
<evidence type="ECO:0000313" key="2">
    <source>
        <dbReference type="Proteomes" id="UP000179769"/>
    </source>
</evidence>
<dbReference type="RefSeq" id="WP_071066340.1">
    <property type="nucleotide sequence ID" value="NZ_MAXA01000252.1"/>
</dbReference>
<dbReference type="InterPro" id="IPR012337">
    <property type="entry name" value="RNaseH-like_sf"/>
</dbReference>
<evidence type="ECO:0008006" key="3">
    <source>
        <dbReference type="Google" id="ProtNLM"/>
    </source>
</evidence>
<comment type="caution">
    <text evidence="1">The sequence shown here is derived from an EMBL/GenBank/DDBJ whole genome shotgun (WGS) entry which is preliminary data.</text>
</comment>
<reference evidence="2" key="1">
    <citation type="submission" date="2016-07" db="EMBL/GenBank/DDBJ databases">
        <title>Frankia sp. NRRL B-16219 Genome sequencing.</title>
        <authorList>
            <person name="Ghodhbane-Gtari F."/>
            <person name="Swanson E."/>
            <person name="Gueddou A."/>
            <person name="Louati M."/>
            <person name="Nouioui I."/>
            <person name="Hezbri K."/>
            <person name="Abebe-Akele F."/>
            <person name="Simpson S."/>
            <person name="Morris K."/>
            <person name="Thomas K."/>
            <person name="Gtari M."/>
            <person name="Tisa L.S."/>
        </authorList>
    </citation>
    <scope>NUCLEOTIDE SEQUENCE [LARGE SCALE GENOMIC DNA]</scope>
    <source>
        <strain evidence="2">NRRL B-16219</strain>
    </source>
</reference>
<sequence length="327" mass="34615">MKFSVDAWDPGYGTSLGEEELVESSAPVVLDVEVPESAWAPRDPAPGTAPPGAVLFVDGVRRVEARAWIHDSVPAGEQATSALPALCASYASGVVCCCEAGAHLAVAAVNRGTFTAAEHAGDVRTTAGDYPVRRTRATDPVGLSLALQRALGELEVESAAAARARLGDHTTGAGHHAGTDLLVVDGPLRGRQHLPRTLGFVKTHQSAYLPPRQHAMVGTLGPGQRTPVFLMGSSWDRHSWYLRLPGGPGAPWAGVVRVECGADMSAAEAIALADQSQVTLRRFASTEFKDARAPQNLYPIAGLERALRRRMGDPQLLYRALRRAAVA</sequence>
<dbReference type="SUPFAM" id="SSF53098">
    <property type="entry name" value="Ribonuclease H-like"/>
    <property type="match status" value="1"/>
</dbReference>
<protein>
    <recommendedName>
        <fullName evidence="3">NurA domain-containing protein</fullName>
    </recommendedName>
</protein>
<dbReference type="OrthoDB" id="255198at2"/>